<organism evidence="5 6">
    <name type="scientific">Stentor coeruleus</name>
    <dbReference type="NCBI Taxonomy" id="5963"/>
    <lineage>
        <taxon>Eukaryota</taxon>
        <taxon>Sar</taxon>
        <taxon>Alveolata</taxon>
        <taxon>Ciliophora</taxon>
        <taxon>Postciliodesmatophora</taxon>
        <taxon>Heterotrichea</taxon>
        <taxon>Heterotrichida</taxon>
        <taxon>Stentoridae</taxon>
        <taxon>Stentor</taxon>
    </lineage>
</organism>
<dbReference type="SUPFAM" id="SSF46458">
    <property type="entry name" value="Globin-like"/>
    <property type="match status" value="1"/>
</dbReference>
<evidence type="ECO:0008006" key="7">
    <source>
        <dbReference type="Google" id="ProtNLM"/>
    </source>
</evidence>
<dbReference type="GO" id="GO:0046872">
    <property type="term" value="F:metal ion binding"/>
    <property type="evidence" value="ECO:0007669"/>
    <property type="project" value="UniProtKB-KW"/>
</dbReference>
<keyword evidence="6" id="KW-1185">Reference proteome</keyword>
<dbReference type="GO" id="GO:0019825">
    <property type="term" value="F:oxygen binding"/>
    <property type="evidence" value="ECO:0007669"/>
    <property type="project" value="InterPro"/>
</dbReference>
<sequence length="118" mass="13580">MNLFEKYGGSSFWSEFLNTWYSRVTCSDSLSNFFSRIKIEDVKTILLGILESTLISEGNYPKDVLGDIHKRMNISDSDFNIWKKIYESILNDMGISNEDSEKILTLIEGYRSCIVSIT</sequence>
<dbReference type="Pfam" id="PF01152">
    <property type="entry name" value="Bac_globin"/>
    <property type="match status" value="1"/>
</dbReference>
<evidence type="ECO:0000256" key="1">
    <source>
        <dbReference type="ARBA" id="ARBA00022448"/>
    </source>
</evidence>
<accession>A0A1R2CZD6</accession>
<gene>
    <name evidence="5" type="ORF">SteCoe_2408</name>
</gene>
<evidence type="ECO:0000256" key="3">
    <source>
        <dbReference type="ARBA" id="ARBA00022723"/>
    </source>
</evidence>
<dbReference type="OrthoDB" id="326985at2759"/>
<keyword evidence="4" id="KW-0408">Iron</keyword>
<evidence type="ECO:0000256" key="4">
    <source>
        <dbReference type="ARBA" id="ARBA00023004"/>
    </source>
</evidence>
<evidence type="ECO:0000256" key="2">
    <source>
        <dbReference type="ARBA" id="ARBA00022617"/>
    </source>
</evidence>
<proteinExistence type="predicted"/>
<protein>
    <recommendedName>
        <fullName evidence="7">Globin family profile domain-containing protein</fullName>
    </recommendedName>
</protein>
<dbReference type="InterPro" id="IPR009050">
    <property type="entry name" value="Globin-like_sf"/>
</dbReference>
<comment type="caution">
    <text evidence="5">The sequence shown here is derived from an EMBL/GenBank/DDBJ whole genome shotgun (WGS) entry which is preliminary data.</text>
</comment>
<keyword evidence="1" id="KW-0813">Transport</keyword>
<evidence type="ECO:0000313" key="5">
    <source>
        <dbReference type="EMBL" id="OMJ94366.1"/>
    </source>
</evidence>
<dbReference type="InterPro" id="IPR001486">
    <property type="entry name" value="Hemoglobin_trunc"/>
</dbReference>
<evidence type="ECO:0000313" key="6">
    <source>
        <dbReference type="Proteomes" id="UP000187209"/>
    </source>
</evidence>
<name>A0A1R2CZD6_9CILI</name>
<dbReference type="Proteomes" id="UP000187209">
    <property type="component" value="Unassembled WGS sequence"/>
</dbReference>
<dbReference type="Gene3D" id="1.10.490.10">
    <property type="entry name" value="Globins"/>
    <property type="match status" value="1"/>
</dbReference>
<dbReference type="AlphaFoldDB" id="A0A1R2CZD6"/>
<keyword evidence="2" id="KW-0349">Heme</keyword>
<dbReference type="EMBL" id="MPUH01000027">
    <property type="protein sequence ID" value="OMJ94366.1"/>
    <property type="molecule type" value="Genomic_DNA"/>
</dbReference>
<dbReference type="GO" id="GO:0020037">
    <property type="term" value="F:heme binding"/>
    <property type="evidence" value="ECO:0007669"/>
    <property type="project" value="InterPro"/>
</dbReference>
<reference evidence="5 6" key="1">
    <citation type="submission" date="2016-11" db="EMBL/GenBank/DDBJ databases">
        <title>The macronuclear genome of Stentor coeruleus: a giant cell with tiny introns.</title>
        <authorList>
            <person name="Slabodnick M."/>
            <person name="Ruby J.G."/>
            <person name="Reiff S.B."/>
            <person name="Swart E.C."/>
            <person name="Gosai S."/>
            <person name="Prabakaran S."/>
            <person name="Witkowska E."/>
            <person name="Larue G.E."/>
            <person name="Fisher S."/>
            <person name="Freeman R.M."/>
            <person name="Gunawardena J."/>
            <person name="Chu W."/>
            <person name="Stover N.A."/>
            <person name="Gregory B.D."/>
            <person name="Nowacki M."/>
            <person name="Derisi J."/>
            <person name="Roy S.W."/>
            <person name="Marshall W.F."/>
            <person name="Sood P."/>
        </authorList>
    </citation>
    <scope>NUCLEOTIDE SEQUENCE [LARGE SCALE GENOMIC DNA]</scope>
    <source>
        <strain evidence="5">WM001</strain>
    </source>
</reference>
<dbReference type="InterPro" id="IPR012292">
    <property type="entry name" value="Globin/Proto"/>
</dbReference>
<keyword evidence="3" id="KW-0479">Metal-binding</keyword>